<keyword evidence="3" id="KW-0479">Metal-binding</keyword>
<comment type="similarity">
    <text evidence="1">Belongs to the nuclease type I family.</text>
</comment>
<keyword evidence="7" id="KW-0325">Glycoprotein</keyword>
<dbReference type="GO" id="GO:0003676">
    <property type="term" value="F:nucleic acid binding"/>
    <property type="evidence" value="ECO:0007669"/>
    <property type="project" value="InterPro"/>
</dbReference>
<keyword evidence="2" id="KW-0540">Nuclease</keyword>
<dbReference type="InterPro" id="IPR003154">
    <property type="entry name" value="S1/P1nuclease"/>
</dbReference>
<evidence type="ECO:0000256" key="6">
    <source>
        <dbReference type="ARBA" id="ARBA00023157"/>
    </source>
</evidence>
<proteinExistence type="inferred from homology"/>
<reference evidence="8" key="1">
    <citation type="submission" date="2021-02" db="EMBL/GenBank/DDBJ databases">
        <title>Psilocybe cubensis genome.</title>
        <authorList>
            <person name="Mckernan K.J."/>
            <person name="Crawford S."/>
            <person name="Trippe A."/>
            <person name="Kane L.T."/>
            <person name="Mclaughlin S."/>
        </authorList>
    </citation>
    <scope>NUCLEOTIDE SEQUENCE [LARGE SCALE GENOMIC DNA]</scope>
    <source>
        <strain evidence="8">MGC-MH-2018</strain>
    </source>
</reference>
<evidence type="ECO:0000256" key="5">
    <source>
        <dbReference type="ARBA" id="ARBA00022801"/>
    </source>
</evidence>
<sequence length="255" mass="27654">MQIQEALKFIAMVSTDHFIGDIGQPLHVEAVALGGNQISVTCGGSKIVLLLLSDTPAGLGLGYYQQAPRRTVQQLGYNMGKRARFAVACASTDLLFPDASELTFVYIIAQTRLLPPSPPHIPAFMSSIPRTQTGEYNSLAASWLSCTSTTEPLIARRSGSIEDDIATILRRVDDDGDIEPLQCPIVWARDSNSFDCSFVFNFADKQDLCNSTYSVEAIPIIETQVAKQGLRLAAWLNVLFDGVPLTPSSGIPSPF</sequence>
<comment type="caution">
    <text evidence="8">The sequence shown here is derived from an EMBL/GenBank/DDBJ whole genome shotgun (WGS) entry which is preliminary data.</text>
</comment>
<evidence type="ECO:0000256" key="3">
    <source>
        <dbReference type="ARBA" id="ARBA00022723"/>
    </source>
</evidence>
<protein>
    <submittedName>
        <fullName evidence="8">Uncharacterized protein</fullName>
    </submittedName>
</protein>
<evidence type="ECO:0000313" key="8">
    <source>
        <dbReference type="EMBL" id="KAG5169813.1"/>
    </source>
</evidence>
<dbReference type="PANTHER" id="PTHR33146:SF26">
    <property type="entry name" value="ENDONUCLEASE 4"/>
    <property type="match status" value="1"/>
</dbReference>
<dbReference type="PANTHER" id="PTHR33146">
    <property type="entry name" value="ENDONUCLEASE 4"/>
    <property type="match status" value="1"/>
</dbReference>
<dbReference type="EMBL" id="JAFIQS010000004">
    <property type="protein sequence ID" value="KAG5169813.1"/>
    <property type="molecule type" value="Genomic_DNA"/>
</dbReference>
<gene>
    <name evidence="8" type="ORF">JR316_004194</name>
</gene>
<dbReference type="Pfam" id="PF02265">
    <property type="entry name" value="S1-P1_nuclease"/>
    <property type="match status" value="2"/>
</dbReference>
<evidence type="ECO:0000256" key="4">
    <source>
        <dbReference type="ARBA" id="ARBA00022759"/>
    </source>
</evidence>
<dbReference type="GO" id="GO:0006308">
    <property type="term" value="P:DNA catabolic process"/>
    <property type="evidence" value="ECO:0007669"/>
    <property type="project" value="InterPro"/>
</dbReference>
<dbReference type="GO" id="GO:0004519">
    <property type="term" value="F:endonuclease activity"/>
    <property type="evidence" value="ECO:0007669"/>
    <property type="project" value="UniProtKB-KW"/>
</dbReference>
<evidence type="ECO:0000256" key="7">
    <source>
        <dbReference type="ARBA" id="ARBA00023180"/>
    </source>
</evidence>
<dbReference type="GO" id="GO:0016788">
    <property type="term" value="F:hydrolase activity, acting on ester bonds"/>
    <property type="evidence" value="ECO:0007669"/>
    <property type="project" value="InterPro"/>
</dbReference>
<dbReference type="InterPro" id="IPR008947">
    <property type="entry name" value="PLipase_C/P1_nuclease_dom_sf"/>
</dbReference>
<keyword evidence="4" id="KW-0255">Endonuclease</keyword>
<keyword evidence="6" id="KW-1015">Disulfide bond</keyword>
<dbReference type="Gene3D" id="1.10.575.10">
    <property type="entry name" value="P1 Nuclease"/>
    <property type="match status" value="1"/>
</dbReference>
<evidence type="ECO:0000256" key="2">
    <source>
        <dbReference type="ARBA" id="ARBA00022722"/>
    </source>
</evidence>
<accession>A0A8H7Y260</accession>
<evidence type="ECO:0000256" key="1">
    <source>
        <dbReference type="ARBA" id="ARBA00009547"/>
    </source>
</evidence>
<name>A0A8H7Y260_PSICU</name>
<organism evidence="8">
    <name type="scientific">Psilocybe cubensis</name>
    <name type="common">Psychedelic mushroom</name>
    <name type="synonym">Stropharia cubensis</name>
    <dbReference type="NCBI Taxonomy" id="181762"/>
    <lineage>
        <taxon>Eukaryota</taxon>
        <taxon>Fungi</taxon>
        <taxon>Dikarya</taxon>
        <taxon>Basidiomycota</taxon>
        <taxon>Agaricomycotina</taxon>
        <taxon>Agaricomycetes</taxon>
        <taxon>Agaricomycetidae</taxon>
        <taxon>Agaricales</taxon>
        <taxon>Agaricineae</taxon>
        <taxon>Strophariaceae</taxon>
        <taxon>Psilocybe</taxon>
    </lineage>
</organism>
<dbReference type="SUPFAM" id="SSF48537">
    <property type="entry name" value="Phospholipase C/P1 nuclease"/>
    <property type="match status" value="2"/>
</dbReference>
<keyword evidence="5" id="KW-0378">Hydrolase</keyword>
<dbReference type="AlphaFoldDB" id="A0A8H7Y260"/>
<dbReference type="GO" id="GO:0046872">
    <property type="term" value="F:metal ion binding"/>
    <property type="evidence" value="ECO:0007669"/>
    <property type="project" value="UniProtKB-KW"/>
</dbReference>